<dbReference type="GO" id="GO:0071880">
    <property type="term" value="P:adenylate cyclase-activating adrenergic receptor signaling pathway"/>
    <property type="evidence" value="ECO:0007669"/>
    <property type="project" value="TreeGrafter"/>
</dbReference>
<dbReference type="EMBL" id="JXJN01009066">
    <property type="status" value="NOT_ANNOTATED_CDS"/>
    <property type="molecule type" value="Genomic_DNA"/>
</dbReference>
<keyword evidence="5 11" id="KW-1133">Transmembrane helix</keyword>
<dbReference type="GO" id="GO:0043410">
    <property type="term" value="P:positive regulation of MAPK cascade"/>
    <property type="evidence" value="ECO:0007669"/>
    <property type="project" value="TreeGrafter"/>
</dbReference>
<evidence type="ECO:0000256" key="3">
    <source>
        <dbReference type="ARBA" id="ARBA00022475"/>
    </source>
</evidence>
<evidence type="ECO:0000313" key="14">
    <source>
        <dbReference type="Proteomes" id="UP000092460"/>
    </source>
</evidence>
<evidence type="ECO:0000256" key="4">
    <source>
        <dbReference type="ARBA" id="ARBA00022692"/>
    </source>
</evidence>
<name>A0A1B0B6F0_9MUSC</name>
<feature type="transmembrane region" description="Helical" evidence="11">
    <location>
        <begin position="96"/>
        <end position="119"/>
    </location>
</feature>
<dbReference type="Proteomes" id="UP000092460">
    <property type="component" value="Unassembled WGS sequence"/>
</dbReference>
<evidence type="ECO:0000256" key="1">
    <source>
        <dbReference type="ARBA" id="ARBA00004651"/>
    </source>
</evidence>
<dbReference type="Pfam" id="PF00001">
    <property type="entry name" value="7tm_1"/>
    <property type="match status" value="1"/>
</dbReference>
<keyword evidence="4 11" id="KW-0812">Transmembrane</keyword>
<reference evidence="14" key="1">
    <citation type="submission" date="2015-01" db="EMBL/GenBank/DDBJ databases">
        <authorList>
            <person name="Aksoy S."/>
            <person name="Warren W."/>
            <person name="Wilson R.K."/>
        </authorList>
    </citation>
    <scope>NUCLEOTIDE SEQUENCE [LARGE SCALE GENOMIC DNA]</scope>
    <source>
        <strain evidence="14">IAEA</strain>
    </source>
</reference>
<reference evidence="13" key="2">
    <citation type="submission" date="2020-05" db="UniProtKB">
        <authorList>
            <consortium name="EnsemblMetazoa"/>
        </authorList>
    </citation>
    <scope>IDENTIFICATION</scope>
    <source>
        <strain evidence="13">IAEA</strain>
    </source>
</reference>
<keyword evidence="8" id="KW-0675">Receptor</keyword>
<feature type="transmembrane region" description="Helical" evidence="11">
    <location>
        <begin position="12"/>
        <end position="33"/>
    </location>
</feature>
<keyword evidence="7 11" id="KW-0472">Membrane</keyword>
<evidence type="ECO:0000256" key="5">
    <source>
        <dbReference type="ARBA" id="ARBA00022989"/>
    </source>
</evidence>
<keyword evidence="6" id="KW-0297">G-protein coupled receptor</keyword>
<keyword evidence="3" id="KW-1003">Cell membrane</keyword>
<evidence type="ECO:0000256" key="8">
    <source>
        <dbReference type="ARBA" id="ARBA00023170"/>
    </source>
</evidence>
<evidence type="ECO:0000256" key="11">
    <source>
        <dbReference type="SAM" id="Phobius"/>
    </source>
</evidence>
<feature type="region of interest" description="Disordered" evidence="10">
    <location>
        <begin position="150"/>
        <end position="173"/>
    </location>
</feature>
<organism evidence="13 14">
    <name type="scientific">Glossina palpalis gambiensis</name>
    <dbReference type="NCBI Taxonomy" id="67801"/>
    <lineage>
        <taxon>Eukaryota</taxon>
        <taxon>Metazoa</taxon>
        <taxon>Ecdysozoa</taxon>
        <taxon>Arthropoda</taxon>
        <taxon>Hexapoda</taxon>
        <taxon>Insecta</taxon>
        <taxon>Pterygota</taxon>
        <taxon>Neoptera</taxon>
        <taxon>Endopterygota</taxon>
        <taxon>Diptera</taxon>
        <taxon>Brachycera</taxon>
        <taxon>Muscomorpha</taxon>
        <taxon>Hippoboscoidea</taxon>
        <taxon>Glossinidae</taxon>
        <taxon>Glossina</taxon>
    </lineage>
</organism>
<dbReference type="EnsemblMetazoa" id="GPPI020381-RA">
    <property type="protein sequence ID" value="GPPI020381-PA"/>
    <property type="gene ID" value="GPPI020381"/>
</dbReference>
<proteinExistence type="inferred from homology"/>
<sequence>MQFLTQLIIYSYIYIYIYIYHLHIYIYLFSYLFNYRYWAVTNIDYIHSRTSRRVFLMIFCVWTAAVIVSLAPQFGWKDPDYLQRIEQQKCMVSQDVAYQVFATCCTFYVPLLVILVLYWKIYQTARKRIHRRRPKPSGVSGNNNKEFLGFRQPGGGAPSYSHKPPSKVNTKNI</sequence>
<dbReference type="STRING" id="67801.A0A1B0B6F0"/>
<evidence type="ECO:0000256" key="2">
    <source>
        <dbReference type="ARBA" id="ARBA00010663"/>
    </source>
</evidence>
<dbReference type="PANTHER" id="PTHR24248:SF200">
    <property type="entry name" value="5-HYDROXYTRYPTAMINE RECEPTOR 1B-LIKE ISOFORM X1"/>
    <property type="match status" value="1"/>
</dbReference>
<dbReference type="InterPro" id="IPR000276">
    <property type="entry name" value="GPCR_Rhodpsn"/>
</dbReference>
<protein>
    <recommendedName>
        <fullName evidence="12">G-protein coupled receptors family 1 profile domain-containing protein</fullName>
    </recommendedName>
</protein>
<evidence type="ECO:0000256" key="9">
    <source>
        <dbReference type="ARBA" id="ARBA00023224"/>
    </source>
</evidence>
<comment type="similarity">
    <text evidence="2">Belongs to the G-protein coupled receptor 1 family.</text>
</comment>
<dbReference type="SUPFAM" id="SSF81321">
    <property type="entry name" value="Family A G protein-coupled receptor-like"/>
    <property type="match status" value="1"/>
</dbReference>
<dbReference type="Gene3D" id="1.20.1070.10">
    <property type="entry name" value="Rhodopsin 7-helix transmembrane proteins"/>
    <property type="match status" value="1"/>
</dbReference>
<feature type="domain" description="G-protein coupled receptors family 1 profile" evidence="12">
    <location>
        <begin position="1"/>
        <end position="173"/>
    </location>
</feature>
<keyword evidence="9" id="KW-0807">Transducer</keyword>
<evidence type="ECO:0000259" key="12">
    <source>
        <dbReference type="PROSITE" id="PS50262"/>
    </source>
</evidence>
<keyword evidence="14" id="KW-1185">Reference proteome</keyword>
<dbReference type="VEuPathDB" id="VectorBase:GPPI020381"/>
<evidence type="ECO:0000256" key="7">
    <source>
        <dbReference type="ARBA" id="ARBA00023136"/>
    </source>
</evidence>
<accession>A0A1B0B6F0</accession>
<evidence type="ECO:0000256" key="6">
    <source>
        <dbReference type="ARBA" id="ARBA00023040"/>
    </source>
</evidence>
<evidence type="ECO:0000313" key="13">
    <source>
        <dbReference type="EnsemblMetazoa" id="GPPI020381-PA"/>
    </source>
</evidence>
<dbReference type="PROSITE" id="PS50262">
    <property type="entry name" value="G_PROTEIN_RECEP_F1_2"/>
    <property type="match status" value="1"/>
</dbReference>
<dbReference type="AlphaFoldDB" id="A0A1B0B6F0"/>
<dbReference type="InterPro" id="IPR017452">
    <property type="entry name" value="GPCR_Rhodpsn_7TM"/>
</dbReference>
<feature type="transmembrane region" description="Helical" evidence="11">
    <location>
        <begin position="54"/>
        <end position="76"/>
    </location>
</feature>
<evidence type="ECO:0000256" key="10">
    <source>
        <dbReference type="SAM" id="MobiDB-lite"/>
    </source>
</evidence>
<dbReference type="GO" id="GO:0004930">
    <property type="term" value="F:G protein-coupled receptor activity"/>
    <property type="evidence" value="ECO:0007669"/>
    <property type="project" value="UniProtKB-KW"/>
</dbReference>
<dbReference type="PANTHER" id="PTHR24248">
    <property type="entry name" value="ADRENERGIC RECEPTOR-RELATED G-PROTEIN COUPLED RECEPTOR"/>
    <property type="match status" value="1"/>
</dbReference>
<dbReference type="GO" id="GO:0005886">
    <property type="term" value="C:plasma membrane"/>
    <property type="evidence" value="ECO:0007669"/>
    <property type="project" value="UniProtKB-SubCell"/>
</dbReference>
<comment type="subcellular location">
    <subcellularLocation>
        <location evidence="1">Cell membrane</location>
        <topology evidence="1">Multi-pass membrane protein</topology>
    </subcellularLocation>
</comment>